<evidence type="ECO:0000313" key="3">
    <source>
        <dbReference type="Proteomes" id="UP000554286"/>
    </source>
</evidence>
<accession>A0A7W6WB65</accession>
<dbReference type="Gene3D" id="1.20.5.430">
    <property type="match status" value="1"/>
</dbReference>
<dbReference type="EMBL" id="JACIGK010000023">
    <property type="protein sequence ID" value="MBB4267201.1"/>
    <property type="molecule type" value="Genomic_DNA"/>
</dbReference>
<keyword evidence="3" id="KW-1185">Reference proteome</keyword>
<dbReference type="GO" id="GO:0043565">
    <property type="term" value="F:sequence-specific DNA binding"/>
    <property type="evidence" value="ECO:0007669"/>
    <property type="project" value="InterPro"/>
</dbReference>
<proteinExistence type="predicted"/>
<dbReference type="AlphaFoldDB" id="A0A7W6WB65"/>
<dbReference type="PRINTS" id="PR01590">
    <property type="entry name" value="HTHFIS"/>
</dbReference>
<dbReference type="RefSeq" id="WP_184046371.1">
    <property type="nucleotide sequence ID" value="NZ_JACIGK010000023.1"/>
</dbReference>
<dbReference type="SUPFAM" id="SSF46689">
    <property type="entry name" value="Homeodomain-like"/>
    <property type="match status" value="1"/>
</dbReference>
<dbReference type="Pfam" id="PF13188">
    <property type="entry name" value="PAS_8"/>
    <property type="match status" value="2"/>
</dbReference>
<dbReference type="SMART" id="SM00091">
    <property type="entry name" value="PAS"/>
    <property type="match status" value="3"/>
</dbReference>
<dbReference type="InterPro" id="IPR013656">
    <property type="entry name" value="PAS_4"/>
</dbReference>
<evidence type="ECO:0000259" key="1">
    <source>
        <dbReference type="SMART" id="SM00091"/>
    </source>
</evidence>
<dbReference type="Pfam" id="PF08448">
    <property type="entry name" value="PAS_4"/>
    <property type="match status" value="1"/>
</dbReference>
<dbReference type="CDD" id="cd00130">
    <property type="entry name" value="PAS"/>
    <property type="match status" value="2"/>
</dbReference>
<dbReference type="InterPro" id="IPR011785">
    <property type="entry name" value="Tscrpt_reg_PpsR-CrtJ"/>
</dbReference>
<dbReference type="Gene3D" id="1.10.10.60">
    <property type="entry name" value="Homeodomain-like"/>
    <property type="match status" value="1"/>
</dbReference>
<feature type="domain" description="PAS" evidence="1">
    <location>
        <begin position="17"/>
        <end position="83"/>
    </location>
</feature>
<comment type="caution">
    <text evidence="2">The sequence shown here is derived from an EMBL/GenBank/DDBJ whole genome shotgun (WGS) entry which is preliminary data.</text>
</comment>
<dbReference type="SUPFAM" id="SSF55785">
    <property type="entry name" value="PYP-like sensor domain (PAS domain)"/>
    <property type="match status" value="3"/>
</dbReference>
<name>A0A7W6WB65_9PROT</name>
<dbReference type="InterPro" id="IPR002197">
    <property type="entry name" value="HTH_Fis"/>
</dbReference>
<sequence>MKHFSAPRTSLGDLDAEAAARVIAAFADVALILDQDGVVCDVSVSKVDLTLNGSAGWLGRPWADTVAADSRPMVETMMRDALAHTPTGWRRVHYRLADGSDVPILYSALRVGQPGTAGRVVAVGRDLRAQQRLISAQQAAERDYARLRHLETRYRLLFKLSFEGVVVLDSASRRIVEANPAALTLFGEDSRTLVGGVFPRGVDSEDADAIERLLASVRAVGRGDDVVVRLGPATDRRDVVVSAALFRFEKAVHFLVRLMPRTNGASEGTLISRPRARLLEVVDNAPDGIVLTDMDGLILTANTAFLDFVQVATEAQVRGRPLGRFIGRGGADMTPLIGNLRDLETVRGFATTIHGDVGTSTEVSISGVAIPHGEPPCLGFLIRDVGGRLHGETRDSSLGPGVPRSVEQLTELVGRVPLKDIIRDTNDVIERLCIQAALELTGDNRASAAEMLGLSRQSLYVKLRRYNLGDLTPVENNA</sequence>
<protein>
    <submittedName>
        <fullName evidence="2">Transcriptional regulator PpsR</fullName>
    </submittedName>
</protein>
<dbReference type="NCBIfam" id="TIGR02040">
    <property type="entry name" value="PpsR-CrtJ"/>
    <property type="match status" value="1"/>
</dbReference>
<reference evidence="2 3" key="1">
    <citation type="submission" date="2020-08" db="EMBL/GenBank/DDBJ databases">
        <title>Genome sequencing of Purple Non-Sulfur Bacteria from various extreme environments.</title>
        <authorList>
            <person name="Mayer M."/>
        </authorList>
    </citation>
    <scope>NUCLEOTIDE SEQUENCE [LARGE SCALE GENOMIC DNA]</scope>
    <source>
        <strain evidence="2 3">JA131</strain>
    </source>
</reference>
<evidence type="ECO:0000313" key="2">
    <source>
        <dbReference type="EMBL" id="MBB4267201.1"/>
    </source>
</evidence>
<dbReference type="Proteomes" id="UP000554286">
    <property type="component" value="Unassembled WGS sequence"/>
</dbReference>
<dbReference type="InterPro" id="IPR035965">
    <property type="entry name" value="PAS-like_dom_sf"/>
</dbReference>
<gene>
    <name evidence="2" type="ORF">GGD89_002842</name>
</gene>
<feature type="domain" description="PAS" evidence="1">
    <location>
        <begin position="152"/>
        <end position="219"/>
    </location>
</feature>
<feature type="domain" description="PAS" evidence="1">
    <location>
        <begin position="276"/>
        <end position="345"/>
    </location>
</feature>
<dbReference type="InterPro" id="IPR009057">
    <property type="entry name" value="Homeodomain-like_sf"/>
</dbReference>
<dbReference type="Gene3D" id="3.30.450.20">
    <property type="entry name" value="PAS domain"/>
    <property type="match status" value="2"/>
</dbReference>
<dbReference type="Pfam" id="PF02954">
    <property type="entry name" value="HTH_8"/>
    <property type="match status" value="1"/>
</dbReference>
<dbReference type="InterPro" id="IPR000014">
    <property type="entry name" value="PAS"/>
</dbReference>
<organism evidence="2 3">
    <name type="scientific">Roseospira visakhapatnamensis</name>
    <dbReference type="NCBI Taxonomy" id="390880"/>
    <lineage>
        <taxon>Bacteria</taxon>
        <taxon>Pseudomonadati</taxon>
        <taxon>Pseudomonadota</taxon>
        <taxon>Alphaproteobacteria</taxon>
        <taxon>Rhodospirillales</taxon>
        <taxon>Rhodospirillaceae</taxon>
        <taxon>Roseospira</taxon>
    </lineage>
</organism>